<dbReference type="RefSeq" id="WP_318063873.1">
    <property type="nucleotide sequence ID" value="NZ_JAWONS010000124.1"/>
</dbReference>
<sequence>MGTRVPELGYYLIVTDTDKTEMNYFEGLRDSIPAEPKDRLVIKVEKAKTVELVERVLELTNKEPQYRVPWIVFNRDQVKDFGEEGKAIQIAERCYKKCVDDGKEKPSEMWPACMVQRLVEEIQEKVGENETGT</sequence>
<gene>
    <name evidence="1" type="ORF">RZO55_08550</name>
</gene>
<accession>A0ABU4GJ37</accession>
<proteinExistence type="predicted"/>
<dbReference type="Proteomes" id="UP001276854">
    <property type="component" value="Unassembled WGS sequence"/>
</dbReference>
<evidence type="ECO:0000313" key="2">
    <source>
        <dbReference type="Proteomes" id="UP001276854"/>
    </source>
</evidence>
<keyword evidence="2" id="KW-1185">Reference proteome</keyword>
<reference evidence="1 2" key="1">
    <citation type="submission" date="2023-10" db="EMBL/GenBank/DDBJ databases">
        <title>A novel Glycoside Hydrolase 43-Like Enzyme from Clostrdium boliviensis is an Endo-xylanase, and a Candidate for Xylooligosaccharides Production from Different Xylan Substrates.</title>
        <authorList>
            <person name="Alvarez M.T."/>
            <person name="Rocabado-Villegas L.R."/>
            <person name="Salas-Veizaga D.M."/>
            <person name="Linares-Pasten J.A."/>
            <person name="Gudmundsdottir E.E."/>
            <person name="Hreggvidsson G.O."/>
            <person name="Adlercreutz P."/>
            <person name="Nordberg Karlsson E."/>
        </authorList>
    </citation>
    <scope>NUCLEOTIDE SEQUENCE [LARGE SCALE GENOMIC DNA]</scope>
    <source>
        <strain evidence="1 2">E-1</strain>
    </source>
</reference>
<organism evidence="1 2">
    <name type="scientific">Clostridium boliviensis</name>
    <dbReference type="NCBI Taxonomy" id="318465"/>
    <lineage>
        <taxon>Bacteria</taxon>
        <taxon>Bacillati</taxon>
        <taxon>Bacillota</taxon>
        <taxon>Clostridia</taxon>
        <taxon>Eubacteriales</taxon>
        <taxon>Clostridiaceae</taxon>
        <taxon>Clostridium</taxon>
    </lineage>
</organism>
<protein>
    <submittedName>
        <fullName evidence="1">RloB family protein</fullName>
    </submittedName>
</protein>
<evidence type="ECO:0000313" key="1">
    <source>
        <dbReference type="EMBL" id="MDW2797624.1"/>
    </source>
</evidence>
<dbReference type="EMBL" id="JAWONS010000124">
    <property type="protein sequence ID" value="MDW2797624.1"/>
    <property type="molecule type" value="Genomic_DNA"/>
</dbReference>
<comment type="caution">
    <text evidence="1">The sequence shown here is derived from an EMBL/GenBank/DDBJ whole genome shotgun (WGS) entry which is preliminary data.</text>
</comment>
<name>A0ABU4GJ37_9CLOT</name>